<evidence type="ECO:0000313" key="11">
    <source>
        <dbReference type="Proteomes" id="UP000766595"/>
    </source>
</evidence>
<dbReference type="Proteomes" id="UP000766595">
    <property type="component" value="Unassembled WGS sequence"/>
</dbReference>
<comment type="function">
    <text evidence="6 7">Catalyzes amidations at positions B, D, E, and G on adenosylcobyrinic A,C-diamide. NH(2) groups are provided by glutamine, and one molecule of ATP is hydrogenolyzed for each amidation.</text>
</comment>
<comment type="similarity">
    <text evidence="2 7">Belongs to the CobB/CobQ family. CobQ subfamily.</text>
</comment>
<gene>
    <name evidence="7" type="primary">cobQ</name>
    <name evidence="10" type="ORF">KL771_17160</name>
</gene>
<dbReference type="InterPro" id="IPR029062">
    <property type="entry name" value="Class_I_gatase-like"/>
</dbReference>
<accession>A0A947GCB4</accession>
<dbReference type="Pfam" id="PF07685">
    <property type="entry name" value="GATase_3"/>
    <property type="match status" value="1"/>
</dbReference>
<evidence type="ECO:0000256" key="3">
    <source>
        <dbReference type="ARBA" id="ARBA00019833"/>
    </source>
</evidence>
<dbReference type="SUPFAM" id="SSF52540">
    <property type="entry name" value="P-loop containing nucleoside triphosphate hydrolases"/>
    <property type="match status" value="1"/>
</dbReference>
<dbReference type="CDD" id="cd01750">
    <property type="entry name" value="GATase1_CobQ"/>
    <property type="match status" value="1"/>
</dbReference>
<dbReference type="PANTHER" id="PTHR21343">
    <property type="entry name" value="DETHIOBIOTIN SYNTHETASE"/>
    <property type="match status" value="1"/>
</dbReference>
<protein>
    <recommendedName>
        <fullName evidence="3 7">Cobyric acid synthase</fullName>
    </recommendedName>
</protein>
<feature type="active site" description="Nucleophile" evidence="7">
    <location>
        <position position="335"/>
    </location>
</feature>
<evidence type="ECO:0000256" key="7">
    <source>
        <dbReference type="HAMAP-Rule" id="MF_00028"/>
    </source>
</evidence>
<name>A0A947GCB4_9HYPH</name>
<keyword evidence="5 7" id="KW-0315">Glutamine amidotransferase</keyword>
<dbReference type="PANTHER" id="PTHR21343:SF1">
    <property type="entry name" value="COBYRIC ACID SYNTHASE"/>
    <property type="match status" value="1"/>
</dbReference>
<dbReference type="SUPFAM" id="SSF52317">
    <property type="entry name" value="Class I glutamine amidotransferase-like"/>
    <property type="match status" value="1"/>
</dbReference>
<organism evidence="10 11">
    <name type="scientific">Prosthecodimorpha staleyi</name>
    <dbReference type="NCBI Taxonomy" id="2840188"/>
    <lineage>
        <taxon>Bacteria</taxon>
        <taxon>Pseudomonadati</taxon>
        <taxon>Pseudomonadota</taxon>
        <taxon>Alphaproteobacteria</taxon>
        <taxon>Hyphomicrobiales</taxon>
        <taxon>Ancalomicrobiaceae</taxon>
        <taxon>Prosthecodimorpha</taxon>
    </lineage>
</organism>
<dbReference type="GO" id="GO:0009236">
    <property type="term" value="P:cobalamin biosynthetic process"/>
    <property type="evidence" value="ECO:0007669"/>
    <property type="project" value="UniProtKB-UniRule"/>
</dbReference>
<dbReference type="GO" id="GO:0003824">
    <property type="term" value="F:catalytic activity"/>
    <property type="evidence" value="ECO:0007669"/>
    <property type="project" value="InterPro"/>
</dbReference>
<dbReference type="PROSITE" id="PS51274">
    <property type="entry name" value="GATASE_COBBQ"/>
    <property type="match status" value="1"/>
</dbReference>
<dbReference type="EMBL" id="JAHHZF010000008">
    <property type="protein sequence ID" value="MBT9291198.1"/>
    <property type="molecule type" value="Genomic_DNA"/>
</dbReference>
<dbReference type="InterPro" id="IPR004459">
    <property type="entry name" value="CobQ_synth"/>
</dbReference>
<proteinExistence type="inferred from homology"/>
<feature type="domain" description="CobQ/CobB/MinD/ParA nucleotide binding" evidence="8">
    <location>
        <begin position="1"/>
        <end position="232"/>
    </location>
</feature>
<evidence type="ECO:0000256" key="6">
    <source>
        <dbReference type="ARBA" id="ARBA00025166"/>
    </source>
</evidence>
<feature type="domain" description="CobB/CobQ-like glutamine amidotransferase" evidence="9">
    <location>
        <begin position="255"/>
        <end position="440"/>
    </location>
</feature>
<dbReference type="GO" id="GO:0015420">
    <property type="term" value="F:ABC-type vitamin B12 transporter activity"/>
    <property type="evidence" value="ECO:0007669"/>
    <property type="project" value="UniProtKB-UniRule"/>
</dbReference>
<dbReference type="NCBIfam" id="TIGR00313">
    <property type="entry name" value="cobQ"/>
    <property type="match status" value="1"/>
</dbReference>
<dbReference type="AlphaFoldDB" id="A0A947GCB4"/>
<evidence type="ECO:0000259" key="9">
    <source>
        <dbReference type="Pfam" id="PF07685"/>
    </source>
</evidence>
<dbReference type="Pfam" id="PF01656">
    <property type="entry name" value="CbiA"/>
    <property type="match status" value="1"/>
</dbReference>
<dbReference type="InterPro" id="IPR033949">
    <property type="entry name" value="CobQ_GATase1"/>
</dbReference>
<reference evidence="10 11" key="1">
    <citation type="submission" date="2021-06" db="EMBL/GenBank/DDBJ databases">
        <authorList>
            <person name="Grouzdev D.S."/>
            <person name="Koziaeva V."/>
        </authorList>
    </citation>
    <scope>NUCLEOTIDE SEQUENCE [LARGE SCALE GENOMIC DNA]</scope>
    <source>
        <strain evidence="10 11">22</strain>
    </source>
</reference>
<evidence type="ECO:0000256" key="2">
    <source>
        <dbReference type="ARBA" id="ARBA00006205"/>
    </source>
</evidence>
<evidence type="ECO:0000256" key="4">
    <source>
        <dbReference type="ARBA" id="ARBA00022573"/>
    </source>
</evidence>
<keyword evidence="11" id="KW-1185">Reference proteome</keyword>
<dbReference type="InterPro" id="IPR002586">
    <property type="entry name" value="CobQ/CobB/MinD/ParA_Nub-bd_dom"/>
</dbReference>
<dbReference type="InterPro" id="IPR011698">
    <property type="entry name" value="GATase_3"/>
</dbReference>
<comment type="caution">
    <text evidence="10">The sequence shown here is derived from an EMBL/GenBank/DDBJ whole genome shotgun (WGS) entry which is preliminary data.</text>
</comment>
<dbReference type="NCBIfam" id="NF001989">
    <property type="entry name" value="PRK00784.1"/>
    <property type="match status" value="1"/>
</dbReference>
<evidence type="ECO:0000256" key="5">
    <source>
        <dbReference type="ARBA" id="ARBA00022962"/>
    </source>
</evidence>
<evidence type="ECO:0000259" key="8">
    <source>
        <dbReference type="Pfam" id="PF01656"/>
    </source>
</evidence>
<evidence type="ECO:0000313" key="10">
    <source>
        <dbReference type="EMBL" id="MBT9291198.1"/>
    </source>
</evidence>
<sequence length="487" mass="49668">MIQGTGSDVGKSVLVAGLARAFTLRGLAVLPFKPQNMSNNAAVTADGGEIGRAQALQARAARVAPAVDMNPVLLKPQSEVGAQVVVQGRVIGNAKAREFQAWKPRLKAAVMESFERLRARADLVLVEGAGSAAEVNLRAGDIANMGFARAADVPVVLVGDIDRGGVIAQIVGTRAVIDAEDAAMVAGFVVNKFRGDPSLFEAGMSLIAERSGWRSFGLVPWFAEAGRLPAEDAMALAGADRGGAGGGAAAAGTVTIAVPLLPHIANFDDLDPLRGEPSVRLRMIRAGEALPGDADLVLLPGSKATIADLAALRAAGWDIDILAHVRRGGRVLGICGGYQMLGRSIADPDGVEGPPAAVAGLGLLDVETVLGGAKTLTAVTGRLAAGGAPFAGYEMHVGVTDGPGRARPLVAFADGRVDGAVSPSGLVAGCYVHGLFADDQARAGFLAGLGAAASGYAYEQEVEAVLDRLAGHLETHMDLDGLLALAR</sequence>
<dbReference type="Gene3D" id="3.40.50.880">
    <property type="match status" value="1"/>
</dbReference>
<comment type="pathway">
    <text evidence="1 7">Cofactor biosynthesis; adenosylcobalamin biosynthesis.</text>
</comment>
<keyword evidence="4 7" id="KW-0169">Cobalamin biosynthesis</keyword>
<feature type="active site" evidence="7">
    <location>
        <position position="433"/>
    </location>
</feature>
<dbReference type="HAMAP" id="MF_00028">
    <property type="entry name" value="CobQ"/>
    <property type="match status" value="1"/>
</dbReference>
<evidence type="ECO:0000256" key="1">
    <source>
        <dbReference type="ARBA" id="ARBA00004953"/>
    </source>
</evidence>
<dbReference type="Gene3D" id="3.40.50.300">
    <property type="entry name" value="P-loop containing nucleotide triphosphate hydrolases"/>
    <property type="match status" value="1"/>
</dbReference>
<dbReference type="InterPro" id="IPR027417">
    <property type="entry name" value="P-loop_NTPase"/>
</dbReference>